<comment type="caution">
    <text evidence="2">The sequence shown here is derived from an EMBL/GenBank/DDBJ whole genome shotgun (WGS) entry which is preliminary data.</text>
</comment>
<keyword evidence="1" id="KW-0472">Membrane</keyword>
<protein>
    <submittedName>
        <fullName evidence="2">Uncharacterized protein</fullName>
    </submittedName>
</protein>
<dbReference type="AlphaFoldDB" id="X1PEH5"/>
<feature type="non-terminal residue" evidence="2">
    <location>
        <position position="79"/>
    </location>
</feature>
<gene>
    <name evidence="2" type="ORF">S06H3_45998</name>
</gene>
<name>X1PEH5_9ZZZZ</name>
<evidence type="ECO:0000256" key="1">
    <source>
        <dbReference type="SAM" id="Phobius"/>
    </source>
</evidence>
<keyword evidence="1" id="KW-0812">Transmembrane</keyword>
<accession>X1PEH5</accession>
<keyword evidence="1" id="KW-1133">Transmembrane helix</keyword>
<evidence type="ECO:0000313" key="2">
    <source>
        <dbReference type="EMBL" id="GAI37420.1"/>
    </source>
</evidence>
<organism evidence="2">
    <name type="scientific">marine sediment metagenome</name>
    <dbReference type="NCBI Taxonomy" id="412755"/>
    <lineage>
        <taxon>unclassified sequences</taxon>
        <taxon>metagenomes</taxon>
        <taxon>ecological metagenomes</taxon>
    </lineage>
</organism>
<reference evidence="2" key="1">
    <citation type="journal article" date="2014" name="Front. Microbiol.">
        <title>High frequency of phylogenetically diverse reductive dehalogenase-homologous genes in deep subseafloor sedimentary metagenomes.</title>
        <authorList>
            <person name="Kawai M."/>
            <person name="Futagami T."/>
            <person name="Toyoda A."/>
            <person name="Takaki Y."/>
            <person name="Nishi S."/>
            <person name="Hori S."/>
            <person name="Arai W."/>
            <person name="Tsubouchi T."/>
            <person name="Morono Y."/>
            <person name="Uchiyama I."/>
            <person name="Ito T."/>
            <person name="Fujiyama A."/>
            <person name="Inagaki F."/>
            <person name="Takami H."/>
        </authorList>
    </citation>
    <scope>NUCLEOTIDE SEQUENCE</scope>
    <source>
        <strain evidence="2">Expedition CK06-06</strain>
    </source>
</reference>
<dbReference type="EMBL" id="BARV01028777">
    <property type="protein sequence ID" value="GAI37420.1"/>
    <property type="molecule type" value="Genomic_DNA"/>
</dbReference>
<feature type="transmembrane region" description="Helical" evidence="1">
    <location>
        <begin position="6"/>
        <end position="23"/>
    </location>
</feature>
<sequence>MEFLIVIGVIGSIAFIVWLNNRLSDLREKAERYVRLKPRLDNLDNYSRELESKESRLKSKQIEWERKVQYDIQSIQTLA</sequence>
<proteinExistence type="predicted"/>